<dbReference type="eggNOG" id="COG3118">
    <property type="taxonomic scope" value="Bacteria"/>
</dbReference>
<dbReference type="KEGG" id="rak:A1C_00010"/>
<evidence type="ECO:0000256" key="5">
    <source>
        <dbReference type="ARBA" id="ARBA00023284"/>
    </source>
</evidence>
<keyword evidence="5" id="KW-0676">Redox-active center</keyword>
<proteinExistence type="inferred from homology"/>
<dbReference type="CDD" id="cd02947">
    <property type="entry name" value="TRX_family"/>
    <property type="match status" value="1"/>
</dbReference>
<keyword evidence="10" id="KW-1185">Reference proteome</keyword>
<accession>A8GLR4</accession>
<dbReference type="PROSITE" id="PS00194">
    <property type="entry name" value="THIOREDOXIN_1"/>
    <property type="match status" value="1"/>
</dbReference>
<evidence type="ECO:0000256" key="2">
    <source>
        <dbReference type="ARBA" id="ARBA00022448"/>
    </source>
</evidence>
<dbReference type="SUPFAM" id="SSF52833">
    <property type="entry name" value="Thioredoxin-like"/>
    <property type="match status" value="1"/>
</dbReference>
<dbReference type="AlphaFoldDB" id="A8GLR4"/>
<evidence type="ECO:0000313" key="9">
    <source>
        <dbReference type="EMBL" id="ABV74339.1"/>
    </source>
</evidence>
<dbReference type="InterPro" id="IPR005746">
    <property type="entry name" value="Thioredoxin"/>
</dbReference>
<dbReference type="STRING" id="293614.A1C_00010"/>
<dbReference type="PANTHER" id="PTHR45663">
    <property type="entry name" value="GEO12009P1"/>
    <property type="match status" value="1"/>
</dbReference>
<comment type="similarity">
    <text evidence="1">Belongs to the thioredoxin family.</text>
</comment>
<evidence type="ECO:0000256" key="1">
    <source>
        <dbReference type="ARBA" id="ARBA00008987"/>
    </source>
</evidence>
<keyword evidence="2" id="KW-0813">Transport</keyword>
<evidence type="ECO:0000256" key="7">
    <source>
        <dbReference type="NCBIfam" id="TIGR01068"/>
    </source>
</evidence>
<dbReference type="PRINTS" id="PR00421">
    <property type="entry name" value="THIOREDOXIN"/>
</dbReference>
<gene>
    <name evidence="9" type="ordered locus">A1C_00010</name>
</gene>
<dbReference type="NCBIfam" id="TIGR01068">
    <property type="entry name" value="thioredoxin"/>
    <property type="match status" value="1"/>
</dbReference>
<dbReference type="HOGENOM" id="CLU_090389_10_2_5"/>
<evidence type="ECO:0000259" key="8">
    <source>
        <dbReference type="PROSITE" id="PS51352"/>
    </source>
</evidence>
<reference evidence="9" key="1">
    <citation type="submission" date="2007-09" db="EMBL/GenBank/DDBJ databases">
        <title>Complete Genome Sequence of Rickettsia akari.</title>
        <authorList>
            <person name="Madan A."/>
            <person name="Fahey J."/>
            <person name="Helton E."/>
            <person name="Ketteman M."/>
            <person name="Madan A."/>
            <person name="Rodrigues S."/>
            <person name="Sanchez A."/>
            <person name="Whiting M."/>
            <person name="Dasch G."/>
            <person name="Eremeeva M."/>
        </authorList>
    </citation>
    <scope>NUCLEOTIDE SEQUENCE</scope>
    <source>
        <strain evidence="9">Hartford</strain>
    </source>
</reference>
<dbReference type="Pfam" id="PF00085">
    <property type="entry name" value="Thioredoxin"/>
    <property type="match status" value="1"/>
</dbReference>
<dbReference type="EMBL" id="CP000847">
    <property type="protein sequence ID" value="ABV74339.1"/>
    <property type="molecule type" value="Genomic_DNA"/>
</dbReference>
<dbReference type="Proteomes" id="UP000006830">
    <property type="component" value="Chromosome"/>
</dbReference>
<organism evidence="9 10">
    <name type="scientific">Rickettsia akari (strain Hartford)</name>
    <dbReference type="NCBI Taxonomy" id="293614"/>
    <lineage>
        <taxon>Bacteria</taxon>
        <taxon>Pseudomonadati</taxon>
        <taxon>Pseudomonadota</taxon>
        <taxon>Alphaproteobacteria</taxon>
        <taxon>Rickettsiales</taxon>
        <taxon>Rickettsiaceae</taxon>
        <taxon>Rickettsieae</taxon>
        <taxon>Rickettsia</taxon>
        <taxon>spotted fever group</taxon>
    </lineage>
</organism>
<evidence type="ECO:0000256" key="4">
    <source>
        <dbReference type="ARBA" id="ARBA00023157"/>
    </source>
</evidence>
<dbReference type="Gene3D" id="3.40.30.10">
    <property type="entry name" value="Glutaredoxin"/>
    <property type="match status" value="1"/>
</dbReference>
<dbReference type="PROSITE" id="PS51352">
    <property type="entry name" value="THIOREDOXIN_2"/>
    <property type="match status" value="1"/>
</dbReference>
<dbReference type="GO" id="GO:0015035">
    <property type="term" value="F:protein-disulfide reductase activity"/>
    <property type="evidence" value="ECO:0007669"/>
    <property type="project" value="UniProtKB-UniRule"/>
</dbReference>
<keyword evidence="4" id="KW-1015">Disulfide bond</keyword>
<dbReference type="InterPro" id="IPR017937">
    <property type="entry name" value="Thioredoxin_CS"/>
</dbReference>
<keyword evidence="3" id="KW-0249">Electron transport</keyword>
<evidence type="ECO:0000256" key="6">
    <source>
        <dbReference type="ARBA" id="ARBA00025303"/>
    </source>
</evidence>
<dbReference type="InterPro" id="IPR013766">
    <property type="entry name" value="Thioredoxin_domain"/>
</dbReference>
<feature type="domain" description="Thioredoxin" evidence="8">
    <location>
        <begin position="25"/>
        <end position="139"/>
    </location>
</feature>
<dbReference type="FunFam" id="3.40.30.10:FF:000001">
    <property type="entry name" value="Thioredoxin"/>
    <property type="match status" value="1"/>
</dbReference>
<dbReference type="PANTHER" id="PTHR45663:SF11">
    <property type="entry name" value="GEO12009P1"/>
    <property type="match status" value="1"/>
</dbReference>
<evidence type="ECO:0000256" key="3">
    <source>
        <dbReference type="ARBA" id="ARBA00022982"/>
    </source>
</evidence>
<evidence type="ECO:0000313" key="10">
    <source>
        <dbReference type="Proteomes" id="UP000006830"/>
    </source>
</evidence>
<protein>
    <recommendedName>
        <fullName evidence="7">Thioredoxin</fullName>
    </recommendedName>
</protein>
<dbReference type="GO" id="GO:0005737">
    <property type="term" value="C:cytoplasm"/>
    <property type="evidence" value="ECO:0007669"/>
    <property type="project" value="TreeGrafter"/>
</dbReference>
<sequence>MIYSINYFNMFIGSRDQVAGLQQKSIITQHIEDKMANNVTDSSFKKEVLESDLPVLVDFWAEWCGPCKMLTPIIDEISKELKGKVKVLKMNIDENPNISSEYGIRSIPTIMLFKNGEQKDTKIGLQQKNSLLDWINKSV</sequence>
<dbReference type="InterPro" id="IPR036249">
    <property type="entry name" value="Thioredoxin-like_sf"/>
</dbReference>
<name>A8GLR4_RICAH</name>
<comment type="function">
    <text evidence="6">Component of the thioredoxin-thioredoxin reductase system. Participates in various redox reactions through the reversible oxidation of its active center dithiol to a disulfide and catalyzes dithiol-disulfide exchange reactions.</text>
</comment>